<evidence type="ECO:0000313" key="3">
    <source>
        <dbReference type="EMBL" id="CAE6410226.1"/>
    </source>
</evidence>
<proteinExistence type="predicted"/>
<reference evidence="3" key="1">
    <citation type="submission" date="2021-01" db="EMBL/GenBank/DDBJ databases">
        <authorList>
            <person name="Kaushik A."/>
        </authorList>
    </citation>
    <scope>NUCLEOTIDE SEQUENCE</scope>
    <source>
        <strain evidence="3">AG1-1C</strain>
    </source>
</reference>
<sequence>MQAAEVLDEILTIVPRNLSTAGELQPQIQNRVLDALSAQVTLEGHSSTVIDIRKLGLETLHTILQFSGHTLVTGWGTIFAMLGNVCKPTQNITPADDVISIKSPASSVPSTPRLFKPPPLQPKNNNVLVRIAFQSMTLMCDNLDTLSPEHLRLCITTLGLFGRQPDTNIALTAAESLLWSVSDSVQAKRSDPEKEEEYSQLWMSLLLELLGLCSDSRPEVRNGSIQTLFRTLQFYGATLSAGTWNECMWKIVFPLMSTLTTAVEQALTTLSPEVAPGSNHSASTSKAWYETKTLAFQSIASVLNDFLTTKIMYLEDYDRGWARFLEIVTDSVLVDDRTTSTAALRCLEKGLTSMKKAEGEATKMAITSKEQIWVACDKIGSAVEQHTFLSGPVFTQECLQAFVDVIKGLHGANHSYWNLDRFRRCLVILKSVIAYPGSPDYRPDIDGLTPVQSVVLDTVLDFDLSLPGLPSLVLTDLSEFATLAFLAAFDVPDINLGSGARKPPRRVTYIGLAKRVMPIVVEIYTRFKATVEVYEDGTFDRMLSAYSIPIKLKYDCPAPSKFGNDLPLWKTATTCALQVIKDGTLELPKLGMVSDSRVEAIWRQIIDVFRGGLLADCSAAESLPLDVQDAEENFDLALLSSLEVDVVPHLGGTRVPDYVITQFARILHAASALHVIGGSGTKSNVGGESWEDEDATTESMQSVPRERFAYWAFDLLALVCTVVETDHESERRRVATLCLPLFLERCEGVLVKYVRDEAIRGNVPFPRVREEEVLYVLRRLLKHELWSGSLWAAYSDSPSKYATSQPGKSSLTLPGDPTAAGNGGQKFGPTHLTKPRSQLPVASKNNKQEGLLLARQVGAIMTPTNLIALPPRPFRPPAVDLTLPPGLLVADAARRSPRAHLHKLFRILVDIASLDAAAKIVGESDDGERIGARELAKLCLRTVGTELGAGSHLNMN</sequence>
<feature type="compositionally biased region" description="Polar residues" evidence="1">
    <location>
        <begin position="803"/>
        <end position="812"/>
    </location>
</feature>
<dbReference type="Proteomes" id="UP000663846">
    <property type="component" value="Unassembled WGS sequence"/>
</dbReference>
<feature type="domain" description="Mon2 C-terminal" evidence="2">
    <location>
        <begin position="507"/>
        <end position="778"/>
    </location>
</feature>
<dbReference type="InterPro" id="IPR016024">
    <property type="entry name" value="ARM-type_fold"/>
</dbReference>
<feature type="domain" description="Mon2 C-terminal" evidence="2">
    <location>
        <begin position="196"/>
        <end position="351"/>
    </location>
</feature>
<comment type="caution">
    <text evidence="3">The sequence shown here is derived from an EMBL/GenBank/DDBJ whole genome shotgun (WGS) entry which is preliminary data.</text>
</comment>
<evidence type="ECO:0000313" key="4">
    <source>
        <dbReference type="Proteomes" id="UP000663846"/>
    </source>
</evidence>
<dbReference type="EMBL" id="CAJMWS010000312">
    <property type="protein sequence ID" value="CAE6410226.1"/>
    <property type="molecule type" value="Genomic_DNA"/>
</dbReference>
<dbReference type="OrthoDB" id="3223806at2759"/>
<evidence type="ECO:0000259" key="2">
    <source>
        <dbReference type="Pfam" id="PF16206"/>
    </source>
</evidence>
<dbReference type="Pfam" id="PF16206">
    <property type="entry name" value="Mon2_C"/>
    <property type="match status" value="2"/>
</dbReference>
<accession>A0A8H3A5P4</accession>
<evidence type="ECO:0000256" key="1">
    <source>
        <dbReference type="SAM" id="MobiDB-lite"/>
    </source>
</evidence>
<organism evidence="3 4">
    <name type="scientific">Rhizoctonia solani</name>
    <dbReference type="NCBI Taxonomy" id="456999"/>
    <lineage>
        <taxon>Eukaryota</taxon>
        <taxon>Fungi</taxon>
        <taxon>Dikarya</taxon>
        <taxon>Basidiomycota</taxon>
        <taxon>Agaricomycotina</taxon>
        <taxon>Agaricomycetes</taxon>
        <taxon>Cantharellales</taxon>
        <taxon>Ceratobasidiaceae</taxon>
        <taxon>Rhizoctonia</taxon>
    </lineage>
</organism>
<name>A0A8H3A5P4_9AGAM</name>
<dbReference type="InterPro" id="IPR032817">
    <property type="entry name" value="Mon2_C"/>
</dbReference>
<protein>
    <recommendedName>
        <fullName evidence="2">Mon2 C-terminal domain-containing protein</fullName>
    </recommendedName>
</protein>
<dbReference type="SUPFAM" id="SSF48371">
    <property type="entry name" value="ARM repeat"/>
    <property type="match status" value="1"/>
</dbReference>
<dbReference type="AlphaFoldDB" id="A0A8H3A5P4"/>
<gene>
    <name evidence="3" type="ORF">RDB_LOCUS67952</name>
</gene>
<feature type="region of interest" description="Disordered" evidence="1">
    <location>
        <begin position="803"/>
        <end position="839"/>
    </location>
</feature>